<dbReference type="KEGG" id="rid:RIdsm_00766"/>
<dbReference type="PANTHER" id="PTHR30469">
    <property type="entry name" value="MULTIDRUG RESISTANCE PROTEIN MDTA"/>
    <property type="match status" value="1"/>
</dbReference>
<dbReference type="EMBL" id="CP031598">
    <property type="protein sequence ID" value="QEW24982.1"/>
    <property type="molecule type" value="Genomic_DNA"/>
</dbReference>
<proteinExistence type="inferred from homology"/>
<organism evidence="3 4">
    <name type="scientific">Roseovarius indicus</name>
    <dbReference type="NCBI Taxonomy" id="540747"/>
    <lineage>
        <taxon>Bacteria</taxon>
        <taxon>Pseudomonadati</taxon>
        <taxon>Pseudomonadota</taxon>
        <taxon>Alphaproteobacteria</taxon>
        <taxon>Rhodobacterales</taxon>
        <taxon>Roseobacteraceae</taxon>
        <taxon>Roseovarius</taxon>
    </lineage>
</organism>
<evidence type="ECO:0000313" key="3">
    <source>
        <dbReference type="EMBL" id="QEW24982.1"/>
    </source>
</evidence>
<dbReference type="Pfam" id="PF25954">
    <property type="entry name" value="Beta-barrel_RND_2"/>
    <property type="match status" value="1"/>
</dbReference>
<dbReference type="PANTHER" id="PTHR30469:SF11">
    <property type="entry name" value="BLL4320 PROTEIN"/>
    <property type="match status" value="1"/>
</dbReference>
<evidence type="ECO:0000313" key="4">
    <source>
        <dbReference type="Proteomes" id="UP000325785"/>
    </source>
</evidence>
<dbReference type="NCBIfam" id="TIGR01730">
    <property type="entry name" value="RND_mfp"/>
    <property type="match status" value="1"/>
</dbReference>
<evidence type="ECO:0000259" key="2">
    <source>
        <dbReference type="Pfam" id="PF25954"/>
    </source>
</evidence>
<dbReference type="GO" id="GO:1990281">
    <property type="term" value="C:efflux pump complex"/>
    <property type="evidence" value="ECO:0007669"/>
    <property type="project" value="TreeGrafter"/>
</dbReference>
<feature type="domain" description="CusB-like beta-barrel" evidence="2">
    <location>
        <begin position="214"/>
        <end position="286"/>
    </location>
</feature>
<gene>
    <name evidence="3" type="primary">mdtA_1</name>
    <name evidence="3" type="ORF">RIdsm_00766</name>
</gene>
<reference evidence="3 4" key="1">
    <citation type="submission" date="2018-08" db="EMBL/GenBank/DDBJ databases">
        <title>Genetic Globetrotter - A new plasmid hitch-hiking vast phylogenetic and geographic distances.</title>
        <authorList>
            <person name="Vollmers J."/>
            <person name="Petersen J."/>
        </authorList>
    </citation>
    <scope>NUCLEOTIDE SEQUENCE [LARGE SCALE GENOMIC DNA]</scope>
    <source>
        <strain evidence="3 4">DSM 26383</strain>
    </source>
</reference>
<dbReference type="Gene3D" id="2.40.420.20">
    <property type="match status" value="1"/>
</dbReference>
<dbReference type="Proteomes" id="UP000325785">
    <property type="component" value="Chromosome"/>
</dbReference>
<comment type="similarity">
    <text evidence="1">Belongs to the membrane fusion protein (MFP) (TC 8.A.1) family.</text>
</comment>
<sequence length="369" mass="39345">MEKTAFWKQALVSAVLVGGAALAWHYRTDLQELWASTSATGQRQADASAQGEGTPVIVADVRQVQDDLAFSAIGTGFALRSVTLRAPSAGEVTALDIAPGAKFTAGDTLMQLDDTDEHLAVDLAEARLERATSERDRYQALQDTGAAATARFEQAQTDFKVARIALDQARADLADRTLRAPFDGVTGLASVETGDRIVADETVSSFDDRSRILVEFDLPEALLGRIEIGQSATATTPAAEGQTFDAEITAIDSRVDVSTRTARIRAAIDNAADTLRPGASFALRLELPGKTYPAVPELALQFSRGELNVWRVSDGQAEQVTVRLVRRREGLVIVDGPISEGDHIVVEGSQRLRAGVAVNVLNTATDGSS</sequence>
<dbReference type="FunFam" id="2.40.30.170:FF:000010">
    <property type="entry name" value="Efflux RND transporter periplasmic adaptor subunit"/>
    <property type="match status" value="1"/>
</dbReference>
<dbReference type="Gene3D" id="2.40.30.170">
    <property type="match status" value="1"/>
</dbReference>
<accession>A0A5P3A6G6</accession>
<dbReference type="AlphaFoldDB" id="A0A5P3A6G6"/>
<dbReference type="GO" id="GO:0015562">
    <property type="term" value="F:efflux transmembrane transporter activity"/>
    <property type="evidence" value="ECO:0007669"/>
    <property type="project" value="TreeGrafter"/>
</dbReference>
<protein>
    <submittedName>
        <fullName evidence="3">Multidrug transporter MdtA</fullName>
    </submittedName>
</protein>
<dbReference type="RefSeq" id="WP_057818931.1">
    <property type="nucleotide sequence ID" value="NZ_CP031598.1"/>
</dbReference>
<name>A0A5P3A6G6_9RHOB</name>
<dbReference type="SUPFAM" id="SSF111369">
    <property type="entry name" value="HlyD-like secretion proteins"/>
    <property type="match status" value="1"/>
</dbReference>
<dbReference type="Gene3D" id="2.40.50.100">
    <property type="match status" value="1"/>
</dbReference>
<dbReference type="Gene3D" id="1.10.287.470">
    <property type="entry name" value="Helix hairpin bin"/>
    <property type="match status" value="1"/>
</dbReference>
<evidence type="ECO:0000256" key="1">
    <source>
        <dbReference type="ARBA" id="ARBA00009477"/>
    </source>
</evidence>
<dbReference type="InterPro" id="IPR058792">
    <property type="entry name" value="Beta-barrel_RND_2"/>
</dbReference>
<dbReference type="InterPro" id="IPR006143">
    <property type="entry name" value="RND_pump_MFP"/>
</dbReference>